<dbReference type="PANTHER" id="PTHR37221">
    <property type="entry name" value="OS02G0582400 PROTEIN"/>
    <property type="match status" value="1"/>
</dbReference>
<evidence type="ECO:0000313" key="2">
    <source>
        <dbReference type="EMBL" id="PRQ52415.1"/>
    </source>
</evidence>
<proteinExistence type="predicted"/>
<dbReference type="Gramene" id="PRQ52415">
    <property type="protein sequence ID" value="PRQ52415"/>
    <property type="gene ID" value="RchiOBHm_Chr2g0155251"/>
</dbReference>
<accession>A0A2P6S168</accession>
<keyword evidence="3" id="KW-1185">Reference proteome</keyword>
<dbReference type="Proteomes" id="UP000238479">
    <property type="component" value="Chromosome 2"/>
</dbReference>
<dbReference type="PANTHER" id="PTHR37221:SF1">
    <property type="entry name" value="OS02G0582400 PROTEIN"/>
    <property type="match status" value="1"/>
</dbReference>
<feature type="domain" description="DUF7894" evidence="1">
    <location>
        <begin position="16"/>
        <end position="252"/>
    </location>
</feature>
<evidence type="ECO:0000259" key="1">
    <source>
        <dbReference type="Pfam" id="PF25428"/>
    </source>
</evidence>
<name>A0A2P6S168_ROSCH</name>
<dbReference type="OMA" id="TQEPWRA"/>
<dbReference type="InterPro" id="IPR057216">
    <property type="entry name" value="DUF7894"/>
</dbReference>
<dbReference type="STRING" id="74649.A0A2P6S168"/>
<gene>
    <name evidence="2" type="ORF">RchiOBHm_Chr2g0155251</name>
</gene>
<comment type="caution">
    <text evidence="2">The sequence shown here is derived from an EMBL/GenBank/DDBJ whole genome shotgun (WGS) entry which is preliminary data.</text>
</comment>
<dbReference type="AlphaFoldDB" id="A0A2P6S168"/>
<reference evidence="2 3" key="1">
    <citation type="journal article" date="2018" name="Nat. Genet.">
        <title>The Rosa genome provides new insights in the design of modern roses.</title>
        <authorList>
            <person name="Bendahmane M."/>
        </authorList>
    </citation>
    <scope>NUCLEOTIDE SEQUENCE [LARGE SCALE GENOMIC DNA]</scope>
    <source>
        <strain evidence="3">cv. Old Blush</strain>
    </source>
</reference>
<dbReference type="Pfam" id="PF25428">
    <property type="entry name" value="DUF7894"/>
    <property type="match status" value="1"/>
</dbReference>
<protein>
    <recommendedName>
        <fullName evidence="1">DUF7894 domain-containing protein</fullName>
    </recommendedName>
</protein>
<evidence type="ECO:0000313" key="3">
    <source>
        <dbReference type="Proteomes" id="UP000238479"/>
    </source>
</evidence>
<dbReference type="OrthoDB" id="1927925at2759"/>
<sequence>MNRRVWFEGRAERKEMEVGPKVVLLLRDPEGFGQAISDAFHPNPTASVTEESFELSLERYGIRNCKASGKVRHFLDQHGQHEVSVLLMEYYESPILACAFNEVLAELAGQKSSSMPTIVAPFFVASSKLKWDSKSATKFDSKGSLYGIQIGPETDISKAIIARTQKAPPSLQIHHEPLACLLQLVRVLNLPTLVLIGQRGQRISDKEELEILYEIGELLANTCKVNFSRGKITWKPTKKSKDEQEPWRALYG</sequence>
<dbReference type="EMBL" id="PDCK01000040">
    <property type="protein sequence ID" value="PRQ52415.1"/>
    <property type="molecule type" value="Genomic_DNA"/>
</dbReference>
<organism evidence="2 3">
    <name type="scientific">Rosa chinensis</name>
    <name type="common">China rose</name>
    <dbReference type="NCBI Taxonomy" id="74649"/>
    <lineage>
        <taxon>Eukaryota</taxon>
        <taxon>Viridiplantae</taxon>
        <taxon>Streptophyta</taxon>
        <taxon>Embryophyta</taxon>
        <taxon>Tracheophyta</taxon>
        <taxon>Spermatophyta</taxon>
        <taxon>Magnoliopsida</taxon>
        <taxon>eudicotyledons</taxon>
        <taxon>Gunneridae</taxon>
        <taxon>Pentapetalae</taxon>
        <taxon>rosids</taxon>
        <taxon>fabids</taxon>
        <taxon>Rosales</taxon>
        <taxon>Rosaceae</taxon>
        <taxon>Rosoideae</taxon>
        <taxon>Rosoideae incertae sedis</taxon>
        <taxon>Rosa</taxon>
    </lineage>
</organism>